<keyword evidence="1 2" id="KW-0223">Dioxygenase</keyword>
<keyword evidence="1" id="KW-0479">Metal-binding</keyword>
<dbReference type="GO" id="GO:0020037">
    <property type="term" value="F:heme binding"/>
    <property type="evidence" value="ECO:0007669"/>
    <property type="project" value="UniProtKB-UniRule"/>
</dbReference>
<dbReference type="Pfam" id="PF03301">
    <property type="entry name" value="Trp_dioxygenase"/>
    <property type="match status" value="2"/>
</dbReference>
<sequence>MTTRRRIGLAGARRRPSRAVADHGAPKLEFTSGTPYDDYVAAEALHGLQRPVTDLPEERAFLVTTQVMELYFGLIRAEWRLAQRLLDADDIVAATAVLARSVRYFEALNASWAALSWLTPAQFNSFRDALGEASGFQSAMYRHLEFLLGNKSEPLTRPHRRNPRVYQELVAALRAPSLYDSVLALLARRGFDLPPAADPAAEYVPSPQVEAAWVKVYAEGGPGEDLWTLAETLTDLSERFSDWRYRHLMAVRRSMGAKPGSGGSSGLTWLERSLRRDVFPELWSARTAM</sequence>
<dbReference type="GO" id="GO:0046872">
    <property type="term" value="F:metal ion binding"/>
    <property type="evidence" value="ECO:0007669"/>
    <property type="project" value="UniProtKB-KW"/>
</dbReference>
<dbReference type="EC" id="1.13.11.11" evidence="1"/>
<comment type="cofactor">
    <cofactor evidence="1">
        <name>heme</name>
        <dbReference type="ChEBI" id="CHEBI:30413"/>
    </cofactor>
    <text evidence="1">Binds 1 heme group per subunit.</text>
</comment>
<keyword evidence="1" id="KW-0349">Heme</keyword>
<evidence type="ECO:0000256" key="1">
    <source>
        <dbReference type="HAMAP-Rule" id="MF_01972"/>
    </source>
</evidence>
<comment type="pathway">
    <text evidence="1">Amino-acid degradation; L-tryptophan degradation via kynurenine pathway; L-kynurenine from L-tryptophan: step 1/2.</text>
</comment>
<dbReference type="HAMAP" id="MF_01972">
    <property type="entry name" value="T23O"/>
    <property type="match status" value="1"/>
</dbReference>
<comment type="similarity">
    <text evidence="1">Belongs to the tryptophan 2,3-dioxygenase family.</text>
</comment>
<organism evidence="2 3">
    <name type="scientific">Sphaerisporangium siamense</name>
    <dbReference type="NCBI Taxonomy" id="795645"/>
    <lineage>
        <taxon>Bacteria</taxon>
        <taxon>Bacillati</taxon>
        <taxon>Actinomycetota</taxon>
        <taxon>Actinomycetes</taxon>
        <taxon>Streptosporangiales</taxon>
        <taxon>Streptosporangiaceae</taxon>
        <taxon>Sphaerisporangium</taxon>
    </lineage>
</organism>
<comment type="catalytic activity">
    <reaction evidence="1">
        <text>L-tryptophan + O2 = N-formyl-L-kynurenine</text>
        <dbReference type="Rhea" id="RHEA:24536"/>
        <dbReference type="ChEBI" id="CHEBI:15379"/>
        <dbReference type="ChEBI" id="CHEBI:57912"/>
        <dbReference type="ChEBI" id="CHEBI:58629"/>
        <dbReference type="EC" id="1.13.11.11"/>
    </reaction>
</comment>
<keyword evidence="1" id="KW-0823">Tryptophan catabolism</keyword>
<protein>
    <recommendedName>
        <fullName evidence="1">Tryptophan 2,3-dioxygenase</fullName>
        <shortName evidence="1">TDO</shortName>
        <ecNumber evidence="1">1.13.11.11</ecNumber>
    </recommendedName>
    <alternativeName>
        <fullName evidence="1">Tryptamin 2,3-dioxygenase</fullName>
    </alternativeName>
    <alternativeName>
        <fullName evidence="1">Tryptophan oxygenase</fullName>
        <shortName evidence="1">TO</shortName>
        <shortName evidence="1">TRPO</shortName>
    </alternativeName>
    <alternativeName>
        <fullName evidence="1">Tryptophan pyrrolase</fullName>
    </alternativeName>
    <alternativeName>
        <fullName evidence="1">Tryptophanase</fullName>
    </alternativeName>
</protein>
<comment type="caution">
    <text evidence="2">The sequence shown here is derived from an EMBL/GenBank/DDBJ whole genome shotgun (WGS) entry which is preliminary data.</text>
</comment>
<dbReference type="AlphaFoldDB" id="A0A7W7DC44"/>
<comment type="caution">
    <text evidence="1">Lacks conserved residue(s) required for the propagation of feature annotation.</text>
</comment>
<keyword evidence="1" id="KW-0408">Iron</keyword>
<comment type="function">
    <text evidence="1">Heme-dependent dioxygenase that catalyzes the oxidative cleavage of the L-tryptophan (L-Trp) pyrrole ring and converts L-tryptophan to N-formyl-L-kynurenine. Catalyzes the oxidative cleavage of the indole moiety.</text>
</comment>
<dbReference type="Gene3D" id="1.20.58.480">
    <property type="match status" value="1"/>
</dbReference>
<dbReference type="InterPro" id="IPR037217">
    <property type="entry name" value="Trp/Indoleamine_2_3_dOase-like"/>
</dbReference>
<gene>
    <name evidence="1" type="primary">kynA</name>
    <name evidence="2" type="ORF">BJ982_005626</name>
</gene>
<dbReference type="PANTHER" id="PTHR10138:SF0">
    <property type="entry name" value="TRYPTOPHAN 2,3-DIOXYGENASE"/>
    <property type="match status" value="1"/>
</dbReference>
<proteinExistence type="inferred from homology"/>
<dbReference type="UniPathway" id="UPA00333">
    <property type="reaction ID" value="UER00453"/>
</dbReference>
<dbReference type="GO" id="GO:0019441">
    <property type="term" value="P:L-tryptophan catabolic process to kynurenine"/>
    <property type="evidence" value="ECO:0007669"/>
    <property type="project" value="UniProtKB-UniRule"/>
</dbReference>
<dbReference type="EMBL" id="JACHND010000001">
    <property type="protein sequence ID" value="MBB4704082.1"/>
    <property type="molecule type" value="Genomic_DNA"/>
</dbReference>
<keyword evidence="1 2" id="KW-0560">Oxidoreductase</keyword>
<dbReference type="Proteomes" id="UP000542210">
    <property type="component" value="Unassembled WGS sequence"/>
</dbReference>
<accession>A0A7W7DC44</accession>
<reference evidence="2 3" key="1">
    <citation type="submission" date="2020-08" db="EMBL/GenBank/DDBJ databases">
        <title>Sequencing the genomes of 1000 actinobacteria strains.</title>
        <authorList>
            <person name="Klenk H.-P."/>
        </authorList>
    </citation>
    <scope>NUCLEOTIDE SEQUENCE [LARGE SCALE GENOMIC DNA]</scope>
    <source>
        <strain evidence="2 3">DSM 45784</strain>
    </source>
</reference>
<feature type="binding site" evidence="1">
    <location>
        <position position="127"/>
    </location>
    <ligand>
        <name>substrate</name>
    </ligand>
</feature>
<dbReference type="SUPFAM" id="SSF140959">
    <property type="entry name" value="Indolic compounds 2,3-dioxygenase-like"/>
    <property type="match status" value="1"/>
</dbReference>
<comment type="subunit">
    <text evidence="1">Homotetramer.</text>
</comment>
<feature type="binding site" description="axial binding residue" evidence="1">
    <location>
        <position position="247"/>
    </location>
    <ligand>
        <name>heme</name>
        <dbReference type="ChEBI" id="CHEBI:30413"/>
    </ligand>
    <ligandPart>
        <name>Fe</name>
        <dbReference type="ChEBI" id="CHEBI:18248"/>
    </ligandPart>
</feature>
<dbReference type="GO" id="GO:0019442">
    <property type="term" value="P:L-tryptophan catabolic process to acetyl-CoA"/>
    <property type="evidence" value="ECO:0007669"/>
    <property type="project" value="TreeGrafter"/>
</dbReference>
<dbReference type="InterPro" id="IPR004981">
    <property type="entry name" value="Trp_2_3_dOase"/>
</dbReference>
<evidence type="ECO:0000313" key="3">
    <source>
        <dbReference type="Proteomes" id="UP000542210"/>
    </source>
</evidence>
<evidence type="ECO:0000313" key="2">
    <source>
        <dbReference type="EMBL" id="MBB4704082.1"/>
    </source>
</evidence>
<name>A0A7W7DC44_9ACTN</name>
<keyword evidence="3" id="KW-1185">Reference proteome</keyword>
<dbReference type="GO" id="GO:0004833">
    <property type="term" value="F:L-tryptophan 2,3-dioxygenase activity"/>
    <property type="evidence" value="ECO:0007669"/>
    <property type="project" value="UniProtKB-UniRule"/>
</dbReference>
<dbReference type="PANTHER" id="PTHR10138">
    <property type="entry name" value="TRYPTOPHAN 2,3-DIOXYGENASE"/>
    <property type="match status" value="1"/>
</dbReference>
<dbReference type="RefSeq" id="WP_184884916.1">
    <property type="nucleotide sequence ID" value="NZ_BOOV01000002.1"/>
</dbReference>